<reference evidence="5" key="1">
    <citation type="journal article" date="2019" name="Int. J. Syst. Evol. Microbiol.">
        <title>The Global Catalogue of Microorganisms (GCM) 10K type strain sequencing project: providing services to taxonomists for standard genome sequencing and annotation.</title>
        <authorList>
            <consortium name="The Broad Institute Genomics Platform"/>
            <consortium name="The Broad Institute Genome Sequencing Center for Infectious Disease"/>
            <person name="Wu L."/>
            <person name="Ma J."/>
        </authorList>
    </citation>
    <scope>NUCLEOTIDE SEQUENCE [LARGE SCALE GENOMIC DNA]</scope>
    <source>
        <strain evidence="5">KCTC 52924</strain>
    </source>
</reference>
<comment type="pathway">
    <text evidence="1">Cofactor biosynthesis; thiamine diphosphate biosynthesis.</text>
</comment>
<keyword evidence="2" id="KW-0784">Thiamine biosynthesis</keyword>
<dbReference type="RefSeq" id="WP_251805727.1">
    <property type="nucleotide sequence ID" value="NZ_CP166679.1"/>
</dbReference>
<dbReference type="Pfam" id="PF02581">
    <property type="entry name" value="TMP-TENI"/>
    <property type="match status" value="1"/>
</dbReference>
<comment type="caution">
    <text evidence="4">The sequence shown here is derived from an EMBL/GenBank/DDBJ whole genome shotgun (WGS) entry which is preliminary data.</text>
</comment>
<evidence type="ECO:0000313" key="5">
    <source>
        <dbReference type="Proteomes" id="UP001597532"/>
    </source>
</evidence>
<protein>
    <submittedName>
        <fullName evidence="4">Thiamine phosphate synthase</fullName>
    </submittedName>
</protein>
<dbReference type="EMBL" id="JBHUOK010000030">
    <property type="protein sequence ID" value="MFD2790256.1"/>
    <property type="molecule type" value="Genomic_DNA"/>
</dbReference>
<dbReference type="SUPFAM" id="SSF51391">
    <property type="entry name" value="Thiamin phosphate synthase"/>
    <property type="match status" value="1"/>
</dbReference>
<sequence length="214" mass="23699">MIIPKLHYISQGNSPKEHLENIQKACTSGIELVQLGLKNVSDKKMLKFAQEAREITAHFQTRLIISDHYKLTKEVKADGVFLEQKDLCPTLIREQLYPWQMIGGTANTLQDCEALMTKEVDYICLGPFRSATTENNASADLGLNGYTAIIEILNSDTPIIGVGGISIADVAAILETGVSGLAISEEITRNFDSIRTFNQLLNASSTEEQRYTFE</sequence>
<gene>
    <name evidence="4" type="ORF">ACFS1K_10810</name>
</gene>
<dbReference type="InterPro" id="IPR013785">
    <property type="entry name" value="Aldolase_TIM"/>
</dbReference>
<accession>A0ABW5VJW5</accession>
<dbReference type="Gene3D" id="3.20.20.70">
    <property type="entry name" value="Aldolase class I"/>
    <property type="match status" value="1"/>
</dbReference>
<dbReference type="InterPro" id="IPR022998">
    <property type="entry name" value="ThiamineP_synth_TenI"/>
</dbReference>
<evidence type="ECO:0000256" key="2">
    <source>
        <dbReference type="ARBA" id="ARBA00022977"/>
    </source>
</evidence>
<evidence type="ECO:0000313" key="4">
    <source>
        <dbReference type="EMBL" id="MFD2790256.1"/>
    </source>
</evidence>
<evidence type="ECO:0000259" key="3">
    <source>
        <dbReference type="Pfam" id="PF02581"/>
    </source>
</evidence>
<organism evidence="4 5">
    <name type="scientific">Arenibacter antarcticus</name>
    <dbReference type="NCBI Taxonomy" id="2040469"/>
    <lineage>
        <taxon>Bacteria</taxon>
        <taxon>Pseudomonadati</taxon>
        <taxon>Bacteroidota</taxon>
        <taxon>Flavobacteriia</taxon>
        <taxon>Flavobacteriales</taxon>
        <taxon>Flavobacteriaceae</taxon>
        <taxon>Arenibacter</taxon>
    </lineage>
</organism>
<evidence type="ECO:0000256" key="1">
    <source>
        <dbReference type="ARBA" id="ARBA00004948"/>
    </source>
</evidence>
<dbReference type="CDD" id="cd00564">
    <property type="entry name" value="TMP_TenI"/>
    <property type="match status" value="1"/>
</dbReference>
<keyword evidence="5" id="KW-1185">Reference proteome</keyword>
<dbReference type="Proteomes" id="UP001597532">
    <property type="component" value="Unassembled WGS sequence"/>
</dbReference>
<dbReference type="PANTHER" id="PTHR20857:SF15">
    <property type="entry name" value="THIAMINE-PHOSPHATE SYNTHASE"/>
    <property type="match status" value="1"/>
</dbReference>
<proteinExistence type="predicted"/>
<dbReference type="PANTHER" id="PTHR20857">
    <property type="entry name" value="THIAMINE-PHOSPHATE PYROPHOSPHORYLASE"/>
    <property type="match status" value="1"/>
</dbReference>
<name>A0ABW5VJW5_9FLAO</name>
<dbReference type="InterPro" id="IPR036206">
    <property type="entry name" value="ThiamineP_synth_sf"/>
</dbReference>
<feature type="domain" description="Thiamine phosphate synthase/TenI" evidence="3">
    <location>
        <begin position="15"/>
        <end position="187"/>
    </location>
</feature>